<evidence type="ECO:0000256" key="2">
    <source>
        <dbReference type="ARBA" id="ARBA00023015"/>
    </source>
</evidence>
<dbReference type="OrthoDB" id="9816296at2"/>
<keyword evidence="3 5" id="KW-0238">DNA-binding</keyword>
<comment type="caution">
    <text evidence="7">The sequence shown here is derived from an EMBL/GenBank/DDBJ whole genome shotgun (WGS) entry which is preliminary data.</text>
</comment>
<dbReference type="InterPro" id="IPR023772">
    <property type="entry name" value="DNA-bd_HTH_TetR-type_CS"/>
</dbReference>
<dbReference type="InterPro" id="IPR001647">
    <property type="entry name" value="HTH_TetR"/>
</dbReference>
<keyword evidence="4" id="KW-0804">Transcription</keyword>
<dbReference type="SUPFAM" id="SSF48498">
    <property type="entry name" value="Tetracyclin repressor-like, C-terminal domain"/>
    <property type="match status" value="1"/>
</dbReference>
<evidence type="ECO:0000256" key="3">
    <source>
        <dbReference type="ARBA" id="ARBA00023125"/>
    </source>
</evidence>
<dbReference type="AlphaFoldDB" id="A0A560WIC4"/>
<dbReference type="InterPro" id="IPR036271">
    <property type="entry name" value="Tet_transcr_reg_TetR-rel_C_sf"/>
</dbReference>
<dbReference type="Pfam" id="PF13977">
    <property type="entry name" value="TetR_C_6"/>
    <property type="match status" value="1"/>
</dbReference>
<dbReference type="InterPro" id="IPR039538">
    <property type="entry name" value="BetI_C"/>
</dbReference>
<dbReference type="RefSeq" id="WP_144855765.1">
    <property type="nucleotide sequence ID" value="NZ_BAAAYT010000002.1"/>
</dbReference>
<dbReference type="InterPro" id="IPR009057">
    <property type="entry name" value="Homeodomain-like_sf"/>
</dbReference>
<dbReference type="GO" id="GO:0003677">
    <property type="term" value="F:DNA binding"/>
    <property type="evidence" value="ECO:0007669"/>
    <property type="project" value="UniProtKB-UniRule"/>
</dbReference>
<dbReference type="PROSITE" id="PS01081">
    <property type="entry name" value="HTH_TETR_1"/>
    <property type="match status" value="1"/>
</dbReference>
<organism evidence="7 8">
    <name type="scientific">Marihabitans asiaticum</name>
    <dbReference type="NCBI Taxonomy" id="415218"/>
    <lineage>
        <taxon>Bacteria</taxon>
        <taxon>Bacillati</taxon>
        <taxon>Actinomycetota</taxon>
        <taxon>Actinomycetes</taxon>
        <taxon>Micrococcales</taxon>
        <taxon>Intrasporangiaceae</taxon>
        <taxon>Marihabitans</taxon>
    </lineage>
</organism>
<keyword evidence="2" id="KW-0805">Transcription regulation</keyword>
<dbReference type="Proteomes" id="UP000315628">
    <property type="component" value="Unassembled WGS sequence"/>
</dbReference>
<evidence type="ECO:0000256" key="1">
    <source>
        <dbReference type="ARBA" id="ARBA00022491"/>
    </source>
</evidence>
<accession>A0A560WIC4</accession>
<evidence type="ECO:0000256" key="5">
    <source>
        <dbReference type="PROSITE-ProRule" id="PRU00335"/>
    </source>
</evidence>
<proteinExistence type="predicted"/>
<evidence type="ECO:0000313" key="8">
    <source>
        <dbReference type="Proteomes" id="UP000315628"/>
    </source>
</evidence>
<gene>
    <name evidence="7" type="ORF">FB557_0831</name>
</gene>
<keyword evidence="8" id="KW-1185">Reference proteome</keyword>
<sequence length="192" mass="20578">MPKIVDHDQRRADIATAFATVARRDGVAAASVRTVAAEAGLSPGALRHYFDSQAGLVLFVAERLIGTAERRTRAAIAAAEGPEGRLQALEQLLPLDDARRAEFDVWHAVVVGARGDARLAALNETSWQGIDRVCRWVLTETGVDAPRLDAETARLHVLTDGLALHLSLNPDRMTPALARAVLRDHVAALAGS</sequence>
<name>A0A560WIC4_9MICO</name>
<dbReference type="Gene3D" id="1.10.357.10">
    <property type="entry name" value="Tetracycline Repressor, domain 2"/>
    <property type="match status" value="1"/>
</dbReference>
<dbReference type="Pfam" id="PF00440">
    <property type="entry name" value="TetR_N"/>
    <property type="match status" value="1"/>
</dbReference>
<dbReference type="EMBL" id="VIUW01000001">
    <property type="protein sequence ID" value="TWD17264.1"/>
    <property type="molecule type" value="Genomic_DNA"/>
</dbReference>
<reference evidence="7 8" key="1">
    <citation type="submission" date="2019-06" db="EMBL/GenBank/DDBJ databases">
        <title>Sequencing the genomes of 1000 actinobacteria strains.</title>
        <authorList>
            <person name="Klenk H.-P."/>
        </authorList>
    </citation>
    <scope>NUCLEOTIDE SEQUENCE [LARGE SCALE GENOMIC DNA]</scope>
    <source>
        <strain evidence="7 8">DSM 18935</strain>
    </source>
</reference>
<dbReference type="PROSITE" id="PS50977">
    <property type="entry name" value="HTH_TETR_2"/>
    <property type="match status" value="1"/>
</dbReference>
<dbReference type="SUPFAM" id="SSF46689">
    <property type="entry name" value="Homeodomain-like"/>
    <property type="match status" value="1"/>
</dbReference>
<evidence type="ECO:0000256" key="4">
    <source>
        <dbReference type="ARBA" id="ARBA00023163"/>
    </source>
</evidence>
<feature type="DNA-binding region" description="H-T-H motif" evidence="5">
    <location>
        <begin position="31"/>
        <end position="50"/>
    </location>
</feature>
<keyword evidence="1" id="KW-0678">Repressor</keyword>
<feature type="domain" description="HTH tetR-type" evidence="6">
    <location>
        <begin position="8"/>
        <end position="68"/>
    </location>
</feature>
<protein>
    <submittedName>
        <fullName evidence="7">TetR family transcriptional regulator</fullName>
    </submittedName>
</protein>
<evidence type="ECO:0000313" key="7">
    <source>
        <dbReference type="EMBL" id="TWD17264.1"/>
    </source>
</evidence>
<evidence type="ECO:0000259" key="6">
    <source>
        <dbReference type="PROSITE" id="PS50977"/>
    </source>
</evidence>